<dbReference type="PANTHER" id="PTHR30026">
    <property type="entry name" value="OUTER MEMBRANE PROTEIN TOLC"/>
    <property type="match status" value="1"/>
</dbReference>
<dbReference type="InterPro" id="IPR051906">
    <property type="entry name" value="TolC-like"/>
</dbReference>
<accession>A0ABZ0J4P0</accession>
<keyword evidence="4" id="KW-1134">Transmembrane beta strand</keyword>
<organism evidence="10 11">
    <name type="scientific">Diaphorobacter limosus</name>
    <dbReference type="NCBI Taxonomy" id="3036128"/>
    <lineage>
        <taxon>Bacteria</taxon>
        <taxon>Pseudomonadati</taxon>
        <taxon>Pseudomonadota</taxon>
        <taxon>Betaproteobacteria</taxon>
        <taxon>Burkholderiales</taxon>
        <taxon>Comamonadaceae</taxon>
        <taxon>Diaphorobacter</taxon>
    </lineage>
</organism>
<keyword evidence="9" id="KW-0732">Signal</keyword>
<name>A0ABZ0J4P0_9BURK</name>
<dbReference type="EMBL" id="CP136921">
    <property type="protein sequence ID" value="WOO33151.1"/>
    <property type="molecule type" value="Genomic_DNA"/>
</dbReference>
<evidence type="ECO:0000256" key="3">
    <source>
        <dbReference type="ARBA" id="ARBA00022448"/>
    </source>
</evidence>
<evidence type="ECO:0000256" key="5">
    <source>
        <dbReference type="ARBA" id="ARBA00022692"/>
    </source>
</evidence>
<feature type="signal peptide" evidence="9">
    <location>
        <begin position="1"/>
        <end position="17"/>
    </location>
</feature>
<evidence type="ECO:0000256" key="7">
    <source>
        <dbReference type="ARBA" id="ARBA00023237"/>
    </source>
</evidence>
<evidence type="ECO:0000256" key="8">
    <source>
        <dbReference type="SAM" id="Coils"/>
    </source>
</evidence>
<evidence type="ECO:0000313" key="10">
    <source>
        <dbReference type="EMBL" id="WOO33151.1"/>
    </source>
</evidence>
<evidence type="ECO:0000256" key="2">
    <source>
        <dbReference type="ARBA" id="ARBA00007613"/>
    </source>
</evidence>
<keyword evidence="8" id="KW-0175">Coiled coil</keyword>
<proteinExistence type="inferred from homology"/>
<gene>
    <name evidence="10" type="ORF">P4826_03395</name>
</gene>
<dbReference type="Gene3D" id="1.20.1600.10">
    <property type="entry name" value="Outer membrane efflux proteins (OEP)"/>
    <property type="match status" value="1"/>
</dbReference>
<dbReference type="RefSeq" id="WP_317702553.1">
    <property type="nucleotide sequence ID" value="NZ_CP136921.1"/>
</dbReference>
<dbReference type="Proteomes" id="UP001303211">
    <property type="component" value="Chromosome"/>
</dbReference>
<feature type="coiled-coil region" evidence="8">
    <location>
        <begin position="319"/>
        <end position="346"/>
    </location>
</feature>
<reference evidence="10 11" key="1">
    <citation type="submission" date="2023-03" db="EMBL/GenBank/DDBJ databases">
        <title>Diaphorobacter basophil sp. nov., isolated from a sewage-treatment plant.</title>
        <authorList>
            <person name="Yang K."/>
        </authorList>
    </citation>
    <scope>NUCLEOTIDE SEQUENCE [LARGE SCALE GENOMIC DNA]</scope>
    <source>
        <strain evidence="10 11">Y-1</strain>
    </source>
</reference>
<keyword evidence="6" id="KW-0472">Membrane</keyword>
<dbReference type="NCBIfam" id="TIGR01844">
    <property type="entry name" value="type_I_sec_TolC"/>
    <property type="match status" value="1"/>
</dbReference>
<dbReference type="PANTHER" id="PTHR30026:SF20">
    <property type="entry name" value="OUTER MEMBRANE PROTEIN TOLC"/>
    <property type="match status" value="1"/>
</dbReference>
<keyword evidence="5" id="KW-0812">Transmembrane</keyword>
<comment type="subcellular location">
    <subcellularLocation>
        <location evidence="1">Cell outer membrane</location>
    </subcellularLocation>
</comment>
<dbReference type="InterPro" id="IPR010130">
    <property type="entry name" value="T1SS_OMP_TolC"/>
</dbReference>
<keyword evidence="3" id="KW-0813">Transport</keyword>
<dbReference type="Pfam" id="PF02321">
    <property type="entry name" value="OEP"/>
    <property type="match status" value="2"/>
</dbReference>
<keyword evidence="7" id="KW-0998">Cell outer membrane</keyword>
<dbReference type="SUPFAM" id="SSF56954">
    <property type="entry name" value="Outer membrane efflux proteins (OEP)"/>
    <property type="match status" value="1"/>
</dbReference>
<evidence type="ECO:0000256" key="6">
    <source>
        <dbReference type="ARBA" id="ARBA00023136"/>
    </source>
</evidence>
<evidence type="ECO:0000256" key="4">
    <source>
        <dbReference type="ARBA" id="ARBA00022452"/>
    </source>
</evidence>
<sequence length="438" mass="46597">MSAVYALCVAAAPPAQAQSLSALIEHARGYDAAWQAARAQLQAAGSRAEQARAGLLPSAALTGGANYSRTDMSRARLSDVNVNGPSQTLGVQATQPLYRPANRIAFEQGQRGTDFAQAQLEGAEQDLLIRVTQAYFDVLAAGDTLTFVRAQKTAVAEQLAAAKRNFQVGTTTVTDEREAQARHDLVTAQEIAASNDLHVKRLALDQLVGRTGATPLPLAQSAQLPAVQPDDVSNWVRSAEERQPQVRQALIALDMAKLETAKAKTGHLPTVDLQAGYNVQRTPNGSISMPGVHSRTDAATVGVALNLPLFAGFAVQNRIKETLSLEDKARADLDNARRNVAQAARAAFFGVQSGLSQVAALRAAEASSQSALDANKLGYQVGVRINIDVLNAQSQLYQTKRDLAAARYNVLVGTLRLKQVAGTLTMDDVTAVDALLMR</sequence>
<evidence type="ECO:0000313" key="11">
    <source>
        <dbReference type="Proteomes" id="UP001303211"/>
    </source>
</evidence>
<keyword evidence="11" id="KW-1185">Reference proteome</keyword>
<protein>
    <submittedName>
        <fullName evidence="10">TolC family outer membrane protein</fullName>
    </submittedName>
</protein>
<feature type="chain" id="PRO_5047510551" evidence="9">
    <location>
        <begin position="18"/>
        <end position="438"/>
    </location>
</feature>
<evidence type="ECO:0000256" key="1">
    <source>
        <dbReference type="ARBA" id="ARBA00004442"/>
    </source>
</evidence>
<evidence type="ECO:0000256" key="9">
    <source>
        <dbReference type="SAM" id="SignalP"/>
    </source>
</evidence>
<dbReference type="InterPro" id="IPR003423">
    <property type="entry name" value="OMP_efflux"/>
</dbReference>
<comment type="similarity">
    <text evidence="2">Belongs to the outer membrane factor (OMF) (TC 1.B.17) family.</text>
</comment>